<proteinExistence type="predicted"/>
<reference evidence="4 5" key="1">
    <citation type="journal article" date="2016" name="Genome Biol. Evol.">
        <title>Divergent and convergent evolution of fungal pathogenicity.</title>
        <authorList>
            <person name="Shang Y."/>
            <person name="Xiao G."/>
            <person name="Zheng P."/>
            <person name="Cen K."/>
            <person name="Zhan S."/>
            <person name="Wang C."/>
        </authorList>
    </citation>
    <scope>NUCLEOTIDE SEQUENCE [LARGE SCALE GENOMIC DNA]</scope>
    <source>
        <strain evidence="4 5">ARSEF 2679</strain>
    </source>
</reference>
<accession>A0A167PM42</accession>
<organism evidence="4 5">
    <name type="scientific">Cordyceps fumosorosea (strain ARSEF 2679)</name>
    <name type="common">Isaria fumosorosea</name>
    <dbReference type="NCBI Taxonomy" id="1081104"/>
    <lineage>
        <taxon>Eukaryota</taxon>
        <taxon>Fungi</taxon>
        <taxon>Dikarya</taxon>
        <taxon>Ascomycota</taxon>
        <taxon>Pezizomycotina</taxon>
        <taxon>Sordariomycetes</taxon>
        <taxon>Hypocreomycetidae</taxon>
        <taxon>Hypocreales</taxon>
        <taxon>Cordycipitaceae</taxon>
        <taxon>Cordyceps</taxon>
    </lineage>
</organism>
<sequence length="429" mass="47346">MAATLDVAPGLRGLPRGLPYHQPVDRKAFPDGLRTSGQHPPVESQLRPFEAFPAEITGPTVWEGKDVTARPDEWTHRWTEGELKELLQAVDAFTISGIPLVNINKQNFHIPNVTRTLQAARHEILNGRGFVLFRGLPVDAWGRQKAAVAMMGISAHLGYLLSQNKLGQVLGHVTNLDADYKNSLDKVKIAATNAAQLHHTDEADIVGLLFCAPGESGGLSGCASAHTVWNALVKERPDVAKLLASPVWYVDRKGEVTAGQEPWIKVPVFYLEPGGQERVYVKWDPYFVKSLTRYSDKGLIPALSPAQLEAMAVLEETCVRHGFEYACDVGDAQFVSCCQTFHSRTAFVDALPPKPPRHLLRTWVGTPEHEGGWCLPFHDSFHPKRGGIQPAARHVHQQVHDEAPVGEQRSVSLHQTHLGQLLSFMQTTP</sequence>
<dbReference type="RefSeq" id="XP_018701838.1">
    <property type="nucleotide sequence ID" value="XM_018850926.1"/>
</dbReference>
<dbReference type="AlphaFoldDB" id="A0A167PM42"/>
<dbReference type="GO" id="GO:0017000">
    <property type="term" value="P:antibiotic biosynthetic process"/>
    <property type="evidence" value="ECO:0007669"/>
    <property type="project" value="UniProtKB-KW"/>
</dbReference>
<dbReference type="SUPFAM" id="SSF51197">
    <property type="entry name" value="Clavaminate synthase-like"/>
    <property type="match status" value="1"/>
</dbReference>
<name>A0A167PM42_CORFA</name>
<evidence type="ECO:0000313" key="5">
    <source>
        <dbReference type="Proteomes" id="UP000076744"/>
    </source>
</evidence>
<keyword evidence="1" id="KW-0560">Oxidoreductase</keyword>
<dbReference type="OrthoDB" id="272271at2759"/>
<evidence type="ECO:0000259" key="3">
    <source>
        <dbReference type="Pfam" id="PF02668"/>
    </source>
</evidence>
<dbReference type="Pfam" id="PF02668">
    <property type="entry name" value="TauD"/>
    <property type="match status" value="1"/>
</dbReference>
<dbReference type="InterPro" id="IPR003819">
    <property type="entry name" value="TauD/TfdA-like"/>
</dbReference>
<keyword evidence="5" id="KW-1185">Reference proteome</keyword>
<dbReference type="PANTHER" id="PTHR10696">
    <property type="entry name" value="GAMMA-BUTYROBETAINE HYDROXYLASE-RELATED"/>
    <property type="match status" value="1"/>
</dbReference>
<dbReference type="EMBL" id="AZHB01000021">
    <property type="protein sequence ID" value="OAA56807.1"/>
    <property type="molecule type" value="Genomic_DNA"/>
</dbReference>
<evidence type="ECO:0000256" key="1">
    <source>
        <dbReference type="ARBA" id="ARBA00023002"/>
    </source>
</evidence>
<dbReference type="GeneID" id="30023615"/>
<gene>
    <name evidence="4" type="ORF">ISF_07323</name>
</gene>
<dbReference type="GO" id="GO:0051213">
    <property type="term" value="F:dioxygenase activity"/>
    <property type="evidence" value="ECO:0007669"/>
    <property type="project" value="UniProtKB-KW"/>
</dbReference>
<evidence type="ECO:0000313" key="4">
    <source>
        <dbReference type="EMBL" id="OAA56807.1"/>
    </source>
</evidence>
<feature type="domain" description="TauD/TfdA-like" evidence="3">
    <location>
        <begin position="99"/>
        <end position="363"/>
    </location>
</feature>
<dbReference type="InterPro" id="IPR050411">
    <property type="entry name" value="AlphaKG_dependent_hydroxylases"/>
</dbReference>
<dbReference type="Gene3D" id="3.60.130.10">
    <property type="entry name" value="Clavaminate synthase-like"/>
    <property type="match status" value="1"/>
</dbReference>
<keyword evidence="4" id="KW-0223">Dioxygenase</keyword>
<comment type="caution">
    <text evidence="4">The sequence shown here is derived from an EMBL/GenBank/DDBJ whole genome shotgun (WGS) entry which is preliminary data.</text>
</comment>
<dbReference type="PANTHER" id="PTHR10696:SF56">
    <property type="entry name" value="TAUD_TFDA-LIKE DOMAIN-CONTAINING PROTEIN"/>
    <property type="match status" value="1"/>
</dbReference>
<dbReference type="InterPro" id="IPR042098">
    <property type="entry name" value="TauD-like_sf"/>
</dbReference>
<protein>
    <submittedName>
        <fullName evidence="4">Taurine catabolism dioxygenase TauD</fullName>
    </submittedName>
</protein>
<dbReference type="Proteomes" id="UP000076744">
    <property type="component" value="Unassembled WGS sequence"/>
</dbReference>
<evidence type="ECO:0000256" key="2">
    <source>
        <dbReference type="ARBA" id="ARBA00023194"/>
    </source>
</evidence>
<keyword evidence="2" id="KW-0045">Antibiotic biosynthesis</keyword>